<dbReference type="Proteomes" id="UP000306954">
    <property type="component" value="Unassembled WGS sequence"/>
</dbReference>
<feature type="compositionally biased region" description="Polar residues" evidence="3">
    <location>
        <begin position="768"/>
        <end position="778"/>
    </location>
</feature>
<evidence type="ECO:0008006" key="6">
    <source>
        <dbReference type="Google" id="ProtNLM"/>
    </source>
</evidence>
<reference evidence="4 5" key="1">
    <citation type="submission" date="2019-03" db="EMBL/GenBank/DDBJ databases">
        <title>Sequencing 23 genomes of Wallemia ichthyophaga.</title>
        <authorList>
            <person name="Gostincar C."/>
        </authorList>
    </citation>
    <scope>NUCLEOTIDE SEQUENCE [LARGE SCALE GENOMIC DNA]</scope>
    <source>
        <strain evidence="4 5">EXF-8621</strain>
    </source>
</reference>
<evidence type="ECO:0000256" key="1">
    <source>
        <dbReference type="ARBA" id="ARBA00022737"/>
    </source>
</evidence>
<feature type="repeat" description="PPR" evidence="2">
    <location>
        <begin position="980"/>
        <end position="1010"/>
    </location>
</feature>
<evidence type="ECO:0000256" key="3">
    <source>
        <dbReference type="SAM" id="MobiDB-lite"/>
    </source>
</evidence>
<feature type="region of interest" description="Disordered" evidence="3">
    <location>
        <begin position="768"/>
        <end position="787"/>
    </location>
</feature>
<feature type="compositionally biased region" description="Basic and acidic residues" evidence="3">
    <location>
        <begin position="85"/>
        <end position="95"/>
    </location>
</feature>
<comment type="caution">
    <text evidence="4">The sequence shown here is derived from an EMBL/GenBank/DDBJ whole genome shotgun (WGS) entry which is preliminary data.</text>
</comment>
<dbReference type="NCBIfam" id="TIGR00756">
    <property type="entry name" value="PPR"/>
    <property type="match status" value="1"/>
</dbReference>
<dbReference type="InterPro" id="IPR051240">
    <property type="entry name" value="Mito_RNA-Proc/Resp"/>
</dbReference>
<feature type="repeat" description="PPR" evidence="2">
    <location>
        <begin position="945"/>
        <end position="979"/>
    </location>
</feature>
<dbReference type="Pfam" id="PF13041">
    <property type="entry name" value="PPR_2"/>
    <property type="match status" value="1"/>
</dbReference>
<dbReference type="PROSITE" id="PS51375">
    <property type="entry name" value="PPR"/>
    <property type="match status" value="2"/>
</dbReference>
<accession>A0A4T0GPB2</accession>
<evidence type="ECO:0000313" key="4">
    <source>
        <dbReference type="EMBL" id="TIB08868.1"/>
    </source>
</evidence>
<dbReference type="Pfam" id="PF13812">
    <property type="entry name" value="PPR_3"/>
    <property type="match status" value="1"/>
</dbReference>
<dbReference type="PANTHER" id="PTHR47933">
    <property type="entry name" value="PENTATRICOPEPTIDE REPEAT-CONTAINING PROTEIN 1, MITOCHONDRIAL"/>
    <property type="match status" value="1"/>
</dbReference>
<evidence type="ECO:0000256" key="2">
    <source>
        <dbReference type="PROSITE-ProRule" id="PRU00708"/>
    </source>
</evidence>
<name>A0A4T0GPB2_WALIC</name>
<dbReference type="GO" id="GO:0003729">
    <property type="term" value="F:mRNA binding"/>
    <property type="evidence" value="ECO:0007669"/>
    <property type="project" value="TreeGrafter"/>
</dbReference>
<dbReference type="Pfam" id="PF01535">
    <property type="entry name" value="PPR"/>
    <property type="match status" value="1"/>
</dbReference>
<keyword evidence="1" id="KW-0677">Repeat</keyword>
<dbReference type="InterPro" id="IPR002885">
    <property type="entry name" value="PPR_rpt"/>
</dbReference>
<dbReference type="EMBL" id="SPOF01000050">
    <property type="protein sequence ID" value="TIB08868.1"/>
    <property type="molecule type" value="Genomic_DNA"/>
</dbReference>
<feature type="region of interest" description="Disordered" evidence="3">
    <location>
        <begin position="46"/>
        <end position="124"/>
    </location>
</feature>
<evidence type="ECO:0000313" key="5">
    <source>
        <dbReference type="Proteomes" id="UP000306954"/>
    </source>
</evidence>
<protein>
    <recommendedName>
        <fullName evidence="6">Pentacotripeptide-repeat region of PRORP domain-containing protein</fullName>
    </recommendedName>
</protein>
<dbReference type="Gene3D" id="1.25.40.10">
    <property type="entry name" value="Tetratricopeptide repeat domain"/>
    <property type="match status" value="3"/>
</dbReference>
<dbReference type="AlphaFoldDB" id="A0A4T0GPB2"/>
<sequence length="1266" mass="140797">MKTFFRSFQHQFRSIVAQSPSATSGGPGTGFHPGRNFYQGYHGYGRAFTQANNNSNDDEEGRSPSQAYRNKLSRRQSVSNSSRGEVVRAIRDQRRNITTQSVHPAQIEQSGRPRSNSTTSVENVKSGIEDAADDISPPQNTHDLHNLQLGNTQSELGNELISRISAAKDSNDFYAVKRIVSSVYTVTDPTVELWDTALEALCVTRPDSFTVDDAVSFYNDMIARDLKPTANTYANLITILCLRDNFVHNNLSSINARKLLDPSLEAEAQALESEQNFKIAMSIFNMAVRLDLLPGRVHTYNWLLMACKHHRDIDTAINVFSIMESHPKIKSQHCTYAIMIDLYGSVADLEGATVIFEDYVNGLNSHKIDNKPSFATLPLNKSSTVYNSMISTNFSCNEPLGGVEVFQTMLESSLRLRPDTVAAVIEGFARVGDSSSGLEWLKRTAKTAMEGSQIPHPPVSSFYFIMTSLLKEAKFDEAVATHELLKECQNLYTMDPTGVELNTFSENVMEAIITKPEQTEQVIEFANQVLRQQMIEKSSKGIYYPAIQTLIYTCASFGRFDLAMGLFIQWAQAGKIQFVDQGHLTGRRIWHKYIAVVVNLVIKTPNISLQQMFDAFRMAYDNNVVCSVETLKLILEKVKQARVDCEGDFKLINLTLEQWKMYTTVWLQSAKNEINNESQGFVNAESAEQFVADIINTFGKNAEDVGRVINVNDLGFVLSKMLDYKASAELIEGLGYRFNGAESYTSGYVPADKMQTEQAVAMSYPSFDSSDASLDQTPPTTPGSVEPEYVFDDELSELVSRHDYRRNMGISPSDCYKTLMDGVSNGLTASISALAGLANALGRIGETDKAKKVYTHAYEVLQLLTSVEERSSGWFRLEDAMISGLGHGGDIEGATQHRLRIIQAGGAPSADSYAACINNVKETTDDATLAKELWEESRKFGVKSNTFLFNSIISKLSKARKAHEALEILDQMMAERVRPSSVTYGAIINACTRIGDEQSAINFFNTMVKQSKGQLRVPPFNTMIQFYTQTKPNRDRALYYYGEMLACRVAPSAHTYKLLLDAYGSIEPVDKGSLYKVFETVVNDPRVKVSDTHWASLIHSAGCIEKDVDGAVEIFDSIETHPSNRQGELPDAIVYESLLNVFVENQRQDLIPKLLESIKASNIHQTAYISNLLIRGYASSGDMSKSREVFEAMVDPPMGAAANGNHPNDLDSIDSAVVFREPSTWTEMIKAELEAKSVTNAKKLISRMEERMYPLAVTSKIASLIV</sequence>
<proteinExistence type="predicted"/>
<dbReference type="InterPro" id="IPR011990">
    <property type="entry name" value="TPR-like_helical_dom_sf"/>
</dbReference>
<organism evidence="4 5">
    <name type="scientific">Wallemia ichthyophaga</name>
    <dbReference type="NCBI Taxonomy" id="245174"/>
    <lineage>
        <taxon>Eukaryota</taxon>
        <taxon>Fungi</taxon>
        <taxon>Dikarya</taxon>
        <taxon>Basidiomycota</taxon>
        <taxon>Wallemiomycotina</taxon>
        <taxon>Wallemiomycetes</taxon>
        <taxon>Wallemiales</taxon>
        <taxon>Wallemiaceae</taxon>
        <taxon>Wallemia</taxon>
    </lineage>
</organism>
<dbReference type="PANTHER" id="PTHR47933:SF11">
    <property type="entry name" value="PENTATRICOPEPTIDE REPEAT-CONTAINING PROTEIN 2"/>
    <property type="match status" value="1"/>
</dbReference>
<feature type="compositionally biased region" description="Polar residues" evidence="3">
    <location>
        <begin position="96"/>
        <end position="123"/>
    </location>
</feature>
<gene>
    <name evidence="4" type="ORF">E3P90_03520</name>
</gene>